<name>A0A1C7DMA7_9BACL</name>
<dbReference type="InterPro" id="IPR000587">
    <property type="entry name" value="Creatinase_N"/>
</dbReference>
<dbReference type="RefSeq" id="WP_008497176.1">
    <property type="nucleotide sequence ID" value="NZ_CP016537.2"/>
</dbReference>
<dbReference type="InterPro" id="IPR000994">
    <property type="entry name" value="Pept_M24"/>
</dbReference>
<evidence type="ECO:0000256" key="5">
    <source>
        <dbReference type="ARBA" id="ARBA00023211"/>
    </source>
</evidence>
<dbReference type="PANTHER" id="PTHR46112:SF10">
    <property type="entry name" value="DIPEPTIDASE YKVY-RELATED"/>
    <property type="match status" value="1"/>
</dbReference>
<evidence type="ECO:0000256" key="2">
    <source>
        <dbReference type="ARBA" id="ARBA00008766"/>
    </source>
</evidence>
<dbReference type="SUPFAM" id="SSF55920">
    <property type="entry name" value="Creatinase/aminopeptidase"/>
    <property type="match status" value="1"/>
</dbReference>
<dbReference type="AlphaFoldDB" id="A0A1C7DMA7"/>
<keyword evidence="3" id="KW-0479">Metal-binding</keyword>
<dbReference type="GO" id="GO:0046872">
    <property type="term" value="F:metal ion binding"/>
    <property type="evidence" value="ECO:0007669"/>
    <property type="project" value="UniProtKB-KW"/>
</dbReference>
<dbReference type="KEGG" id="phc:BBI08_02205"/>
<evidence type="ECO:0000256" key="1">
    <source>
        <dbReference type="ARBA" id="ARBA00001936"/>
    </source>
</evidence>
<dbReference type="Pfam" id="PF00557">
    <property type="entry name" value="Peptidase_M24"/>
    <property type="match status" value="1"/>
</dbReference>
<reference evidence="9" key="2">
    <citation type="submission" date="2016-10" db="EMBL/GenBank/DDBJ databases">
        <authorList>
            <person name="See-Too W.S."/>
        </authorList>
    </citation>
    <scope>NUCLEOTIDE SEQUENCE [LARGE SCALE GENOMIC DNA]</scope>
    <source>
        <strain evidence="9">DSM 24743</strain>
    </source>
</reference>
<evidence type="ECO:0000313" key="8">
    <source>
        <dbReference type="EMBL" id="ANU12719.1"/>
    </source>
</evidence>
<feature type="domain" description="Peptidase M24" evidence="6">
    <location>
        <begin position="145"/>
        <end position="347"/>
    </location>
</feature>
<dbReference type="Proteomes" id="UP000092687">
    <property type="component" value="Chromosome"/>
</dbReference>
<dbReference type="InterPro" id="IPR001131">
    <property type="entry name" value="Peptidase_M24B_aminopep-P_CS"/>
</dbReference>
<dbReference type="Gene3D" id="3.40.350.10">
    <property type="entry name" value="Creatinase/prolidase N-terminal domain"/>
    <property type="match status" value="1"/>
</dbReference>
<evidence type="ECO:0000259" key="7">
    <source>
        <dbReference type="Pfam" id="PF01321"/>
    </source>
</evidence>
<dbReference type="FunFam" id="3.90.230.10:FF:000014">
    <property type="entry name" value="Aminopeptidase P family protein"/>
    <property type="match status" value="1"/>
</dbReference>
<gene>
    <name evidence="8" type="ORF">BBI08_02205</name>
</gene>
<dbReference type="EMBL" id="CP016537">
    <property type="protein sequence ID" value="ANU12719.1"/>
    <property type="molecule type" value="Genomic_DNA"/>
</dbReference>
<feature type="domain" description="Creatinase N-terminal" evidence="7">
    <location>
        <begin position="4"/>
        <end position="137"/>
    </location>
</feature>
<dbReference type="InterPro" id="IPR036005">
    <property type="entry name" value="Creatinase/aminopeptidase-like"/>
</dbReference>
<organism evidence="8 9">
    <name type="scientific">Planococcus halocryophilus</name>
    <dbReference type="NCBI Taxonomy" id="1215089"/>
    <lineage>
        <taxon>Bacteria</taxon>
        <taxon>Bacillati</taxon>
        <taxon>Bacillota</taxon>
        <taxon>Bacilli</taxon>
        <taxon>Bacillales</taxon>
        <taxon>Caryophanaceae</taxon>
        <taxon>Planococcus</taxon>
    </lineage>
</organism>
<dbReference type="CDD" id="cd01092">
    <property type="entry name" value="APP-like"/>
    <property type="match status" value="1"/>
</dbReference>
<evidence type="ECO:0000256" key="3">
    <source>
        <dbReference type="ARBA" id="ARBA00022723"/>
    </source>
</evidence>
<keyword evidence="9" id="KW-1185">Reference proteome</keyword>
<dbReference type="PRINTS" id="PR00599">
    <property type="entry name" value="MAPEPTIDASE"/>
</dbReference>
<keyword evidence="4" id="KW-0378">Hydrolase</keyword>
<comment type="cofactor">
    <cofactor evidence="1">
        <name>Mn(2+)</name>
        <dbReference type="ChEBI" id="CHEBI:29035"/>
    </cofactor>
</comment>
<reference evidence="9" key="1">
    <citation type="submission" date="2016-07" db="EMBL/GenBank/DDBJ databases">
        <authorList>
            <person name="See-Too W.S."/>
        </authorList>
    </citation>
    <scope>NUCLEOTIDE SEQUENCE [LARGE SCALE GENOMIC DNA]</scope>
    <source>
        <strain evidence="9">DSM 24743</strain>
    </source>
</reference>
<dbReference type="InterPro" id="IPR050659">
    <property type="entry name" value="Peptidase_M24B"/>
</dbReference>
<evidence type="ECO:0000313" key="9">
    <source>
        <dbReference type="Proteomes" id="UP000092687"/>
    </source>
</evidence>
<protein>
    <submittedName>
        <fullName evidence="8">Peptidase M24 family protein</fullName>
    </submittedName>
</protein>
<keyword evidence="5" id="KW-0464">Manganese</keyword>
<dbReference type="Gene3D" id="3.90.230.10">
    <property type="entry name" value="Creatinase/methionine aminopeptidase superfamily"/>
    <property type="match status" value="1"/>
</dbReference>
<comment type="similarity">
    <text evidence="2">Belongs to the peptidase M24B family.</text>
</comment>
<dbReference type="STRING" id="1215089.BBI08_02205"/>
<dbReference type="GO" id="GO:0008235">
    <property type="term" value="F:metalloexopeptidase activity"/>
    <property type="evidence" value="ECO:0007669"/>
    <property type="project" value="UniProtKB-ARBA"/>
</dbReference>
<dbReference type="InterPro" id="IPR029149">
    <property type="entry name" value="Creatin/AminoP/Spt16_N"/>
</dbReference>
<dbReference type="PROSITE" id="PS00491">
    <property type="entry name" value="PROLINE_PEPTIDASE"/>
    <property type="match status" value="1"/>
</dbReference>
<dbReference type="SUPFAM" id="SSF53092">
    <property type="entry name" value="Creatinase/prolidase N-terminal domain"/>
    <property type="match status" value="1"/>
</dbReference>
<evidence type="ECO:0000256" key="4">
    <source>
        <dbReference type="ARBA" id="ARBA00022801"/>
    </source>
</evidence>
<dbReference type="OrthoDB" id="9806388at2"/>
<dbReference type="PANTHER" id="PTHR46112">
    <property type="entry name" value="AMINOPEPTIDASE"/>
    <property type="match status" value="1"/>
</dbReference>
<sequence>MNKIKQLQNYLKEQSVDAAFITDPYNVFYVSGFKSNPHERLLGVMVFAEAEPFLICPKMEIPDAKNAGWTGEIVGHEDTQNSMEILYKTAQSRGIDLKTMAVEKAHMTVERYEALLSFFSSLSIAQLDKQLNAMRVIKDDAELQILREAAALADYAIEVAARTIKEGITEIEVMTEIELALKKRGVTHMSFDTTVLTGDRAASPHGKTGQYKLKQGDLVLFDLGVVHKGYCSDITRTLALGEPNEEQKEVYDVVYRSEMAALEAVKPGVTAAELDQISRQVIADAGYGDYFTHRLGHGLGIDVHEFPSIHGQNTMKMEKGMVFTLEPGIYVPGKVGVRIEDDVAVTADGYEVLTKYPKELQIINN</sequence>
<proteinExistence type="inferred from homology"/>
<accession>A0A1C7DMA7</accession>
<dbReference type="InterPro" id="IPR001714">
    <property type="entry name" value="Pept_M24_MAP"/>
</dbReference>
<evidence type="ECO:0000259" key="6">
    <source>
        <dbReference type="Pfam" id="PF00557"/>
    </source>
</evidence>
<dbReference type="GO" id="GO:0004177">
    <property type="term" value="F:aminopeptidase activity"/>
    <property type="evidence" value="ECO:0007669"/>
    <property type="project" value="UniProtKB-ARBA"/>
</dbReference>
<dbReference type="Pfam" id="PF01321">
    <property type="entry name" value="Creatinase_N"/>
    <property type="match status" value="1"/>
</dbReference>